<dbReference type="InterPro" id="IPR035896">
    <property type="entry name" value="AN1-like_Znf"/>
</dbReference>
<dbReference type="Pfam" id="PF01428">
    <property type="entry name" value="zf-AN1"/>
    <property type="match status" value="2"/>
</dbReference>
<dbReference type="GO" id="GO:0008270">
    <property type="term" value="F:zinc ion binding"/>
    <property type="evidence" value="ECO:0007669"/>
    <property type="project" value="UniProtKB-KW"/>
</dbReference>
<feature type="region of interest" description="Disordered" evidence="5">
    <location>
        <begin position="270"/>
        <end position="296"/>
    </location>
</feature>
<sequence>MEFDDIGGRCEQPSCHVHDYLVYKCDSCNRSFCHEHRTYESHECKVGLHLRTKQQTVECPFCSRPFVVKTPEDIDRIVSQHIDKGCPKRKREFKKCSFSECSVRDPVAVVCKQCKLNYCLEHRLEVDHNCTVQPKVASQTKPKESRGERRVDPLGRGNIAKEQRLYFRVYFPGQFDRNGKSMFFSKAVTVGKMIDEVFELGKIQTPFEAGSPRPGVFCARRSGSVNLLPYMSKLSELVDQRILAQNDTIVFADPNTNPLSLTVYAPAAVPVQQQRKERKPPTSGQQKQKRRPCVIM</sequence>
<evidence type="ECO:0000256" key="2">
    <source>
        <dbReference type="ARBA" id="ARBA00022771"/>
    </source>
</evidence>
<organism evidence="7 8">
    <name type="scientific">Rhodosorus marinus</name>
    <dbReference type="NCBI Taxonomy" id="101924"/>
    <lineage>
        <taxon>Eukaryota</taxon>
        <taxon>Rhodophyta</taxon>
        <taxon>Stylonematophyceae</taxon>
        <taxon>Stylonematales</taxon>
        <taxon>Stylonemataceae</taxon>
        <taxon>Rhodosorus</taxon>
    </lineage>
</organism>
<keyword evidence="8" id="KW-1185">Reference proteome</keyword>
<comment type="caution">
    <text evidence="7">The sequence shown here is derived from an EMBL/GenBank/DDBJ whole genome shotgun (WGS) entry which is preliminary data.</text>
</comment>
<evidence type="ECO:0000256" key="5">
    <source>
        <dbReference type="SAM" id="MobiDB-lite"/>
    </source>
</evidence>
<dbReference type="SMART" id="SM00154">
    <property type="entry name" value="ZnF_AN1"/>
    <property type="match status" value="2"/>
</dbReference>
<name>A0AAV8UZ14_9RHOD</name>
<dbReference type="PANTHER" id="PTHR14677">
    <property type="entry name" value="ARSENITE INDUCUBLE RNA ASSOCIATED PROTEIN AIP-1-RELATED"/>
    <property type="match status" value="1"/>
</dbReference>
<feature type="domain" description="AN1-type" evidence="6">
    <location>
        <begin position="4"/>
        <end position="52"/>
    </location>
</feature>
<evidence type="ECO:0000313" key="8">
    <source>
        <dbReference type="Proteomes" id="UP001157974"/>
    </source>
</evidence>
<dbReference type="PANTHER" id="PTHR14677:SF20">
    <property type="entry name" value="ZINC FINGER AN1-TYPE CONTAINING 2A-RELATED"/>
    <property type="match status" value="1"/>
</dbReference>
<evidence type="ECO:0000256" key="3">
    <source>
        <dbReference type="ARBA" id="ARBA00022833"/>
    </source>
</evidence>
<reference evidence="7 8" key="1">
    <citation type="journal article" date="2023" name="Nat. Commun.">
        <title>Origin of minicircular mitochondrial genomes in red algae.</title>
        <authorList>
            <person name="Lee Y."/>
            <person name="Cho C.H."/>
            <person name="Lee Y.M."/>
            <person name="Park S.I."/>
            <person name="Yang J.H."/>
            <person name="West J.A."/>
            <person name="Bhattacharya D."/>
            <person name="Yoon H.S."/>
        </authorList>
    </citation>
    <scope>NUCLEOTIDE SEQUENCE [LARGE SCALE GENOMIC DNA]</scope>
    <source>
        <strain evidence="7 8">CCMP1338</strain>
        <tissue evidence="7">Whole cell</tissue>
    </source>
</reference>
<dbReference type="SUPFAM" id="SSF118310">
    <property type="entry name" value="AN1-like Zinc finger"/>
    <property type="match status" value="2"/>
</dbReference>
<accession>A0AAV8UZ14</accession>
<gene>
    <name evidence="7" type="ORF">NDN08_007414</name>
</gene>
<keyword evidence="3" id="KW-0862">Zinc</keyword>
<dbReference type="InterPro" id="IPR000058">
    <property type="entry name" value="Znf_AN1"/>
</dbReference>
<evidence type="ECO:0000313" key="7">
    <source>
        <dbReference type="EMBL" id="KAJ8907299.1"/>
    </source>
</evidence>
<dbReference type="AlphaFoldDB" id="A0AAV8UZ14"/>
<dbReference type="Gene3D" id="4.10.1110.10">
    <property type="entry name" value="AN1-like Zinc finger"/>
    <property type="match status" value="2"/>
</dbReference>
<dbReference type="Proteomes" id="UP001157974">
    <property type="component" value="Unassembled WGS sequence"/>
</dbReference>
<protein>
    <recommendedName>
        <fullName evidence="6">AN1-type domain-containing protein</fullName>
    </recommendedName>
</protein>
<dbReference type="GO" id="GO:0005737">
    <property type="term" value="C:cytoplasm"/>
    <property type="evidence" value="ECO:0007669"/>
    <property type="project" value="TreeGrafter"/>
</dbReference>
<evidence type="ECO:0000256" key="1">
    <source>
        <dbReference type="ARBA" id="ARBA00022723"/>
    </source>
</evidence>
<dbReference type="PROSITE" id="PS51039">
    <property type="entry name" value="ZF_AN1"/>
    <property type="match status" value="2"/>
</dbReference>
<feature type="compositionally biased region" description="Basic residues" evidence="5">
    <location>
        <begin position="287"/>
        <end position="296"/>
    </location>
</feature>
<proteinExistence type="predicted"/>
<keyword evidence="1" id="KW-0479">Metal-binding</keyword>
<feature type="domain" description="AN1-type" evidence="6">
    <location>
        <begin position="90"/>
        <end position="138"/>
    </location>
</feature>
<dbReference type="EMBL" id="JAMWBK010000002">
    <property type="protein sequence ID" value="KAJ8907299.1"/>
    <property type="molecule type" value="Genomic_DNA"/>
</dbReference>
<evidence type="ECO:0000259" key="6">
    <source>
        <dbReference type="PROSITE" id="PS51039"/>
    </source>
</evidence>
<evidence type="ECO:0000256" key="4">
    <source>
        <dbReference type="PROSITE-ProRule" id="PRU00449"/>
    </source>
</evidence>
<keyword evidence="2 4" id="KW-0863">Zinc-finger</keyword>